<protein>
    <submittedName>
        <fullName evidence="1">Uncharacterized protein</fullName>
    </submittedName>
</protein>
<organism evidence="1 2">
    <name type="scientific">Mycena metata</name>
    <dbReference type="NCBI Taxonomy" id="1033252"/>
    <lineage>
        <taxon>Eukaryota</taxon>
        <taxon>Fungi</taxon>
        <taxon>Dikarya</taxon>
        <taxon>Basidiomycota</taxon>
        <taxon>Agaricomycotina</taxon>
        <taxon>Agaricomycetes</taxon>
        <taxon>Agaricomycetidae</taxon>
        <taxon>Agaricales</taxon>
        <taxon>Marasmiineae</taxon>
        <taxon>Mycenaceae</taxon>
        <taxon>Mycena</taxon>
    </lineage>
</organism>
<evidence type="ECO:0000313" key="1">
    <source>
        <dbReference type="EMBL" id="KAJ7776204.1"/>
    </source>
</evidence>
<proteinExistence type="predicted"/>
<gene>
    <name evidence="1" type="ORF">B0H16DRAFT_1712583</name>
</gene>
<accession>A0AAD7NV17</accession>
<keyword evidence="2" id="KW-1185">Reference proteome</keyword>
<sequence length="218" mass="24183">MPTPEGLEDNAAAGDTANSAQVWDNFAQTWANAILRQPTPPAQFSVSDDLIPDGPARSWDDLSWQQGQARHADGEHVETAWANLAPMSALNRGMGPGTRHDVLENQHYRSLVPTVEITVDVATDAEADAIERNSKLLNNLFWDPLAMPAHFRESVQLQLARMEPRTRAGAFKILGGQRRKVRLFDGELECEEYARRCPVCPDPGSELQDVAWGEEELV</sequence>
<comment type="caution">
    <text evidence="1">The sequence shown here is derived from an EMBL/GenBank/DDBJ whole genome shotgun (WGS) entry which is preliminary data.</text>
</comment>
<evidence type="ECO:0000313" key="2">
    <source>
        <dbReference type="Proteomes" id="UP001215598"/>
    </source>
</evidence>
<dbReference type="EMBL" id="JARKIB010000009">
    <property type="protein sequence ID" value="KAJ7776204.1"/>
    <property type="molecule type" value="Genomic_DNA"/>
</dbReference>
<dbReference type="AlphaFoldDB" id="A0AAD7NV17"/>
<reference evidence="1" key="1">
    <citation type="submission" date="2023-03" db="EMBL/GenBank/DDBJ databases">
        <title>Massive genome expansion in bonnet fungi (Mycena s.s.) driven by repeated elements and novel gene families across ecological guilds.</title>
        <authorList>
            <consortium name="Lawrence Berkeley National Laboratory"/>
            <person name="Harder C.B."/>
            <person name="Miyauchi S."/>
            <person name="Viragh M."/>
            <person name="Kuo A."/>
            <person name="Thoen E."/>
            <person name="Andreopoulos B."/>
            <person name="Lu D."/>
            <person name="Skrede I."/>
            <person name="Drula E."/>
            <person name="Henrissat B."/>
            <person name="Morin E."/>
            <person name="Kohler A."/>
            <person name="Barry K."/>
            <person name="LaButti K."/>
            <person name="Morin E."/>
            <person name="Salamov A."/>
            <person name="Lipzen A."/>
            <person name="Mereny Z."/>
            <person name="Hegedus B."/>
            <person name="Baldrian P."/>
            <person name="Stursova M."/>
            <person name="Weitz H."/>
            <person name="Taylor A."/>
            <person name="Grigoriev I.V."/>
            <person name="Nagy L.G."/>
            <person name="Martin F."/>
            <person name="Kauserud H."/>
        </authorList>
    </citation>
    <scope>NUCLEOTIDE SEQUENCE</scope>
    <source>
        <strain evidence="1">CBHHK182m</strain>
    </source>
</reference>
<dbReference type="Proteomes" id="UP001215598">
    <property type="component" value="Unassembled WGS sequence"/>
</dbReference>
<name>A0AAD7NV17_9AGAR</name>